<accession>A0ACC0L1U2</accession>
<evidence type="ECO:0000313" key="2">
    <source>
        <dbReference type="Proteomes" id="UP001062846"/>
    </source>
</evidence>
<comment type="caution">
    <text evidence="1">The sequence shown here is derived from an EMBL/GenBank/DDBJ whole genome shotgun (WGS) entry which is preliminary data.</text>
</comment>
<keyword evidence="2" id="KW-1185">Reference proteome</keyword>
<proteinExistence type="predicted"/>
<dbReference type="Proteomes" id="UP001062846">
    <property type="component" value="Chromosome 13"/>
</dbReference>
<gene>
    <name evidence="1" type="ORF">RHMOL_Rhmol13G0007300</name>
</gene>
<dbReference type="EMBL" id="CM046400">
    <property type="protein sequence ID" value="KAI8522575.1"/>
    <property type="molecule type" value="Genomic_DNA"/>
</dbReference>
<name>A0ACC0L1U2_RHOML</name>
<sequence>MAHSVVFPSPPASLRPLNPYSVFSSSNPSSFPDTKTLSLSSNPRHLKNLIEYQRNVRNSSVKAISSDNFGKKERSSRNGIWSIRDDLHTPSSPYFQVHAQGEGFEGPPPMLFFNVISQLFEHRIIRCCGEVEDYMANMIVAQLLYLDAVDSKKDIVMYVNSPGGSVTAGMAIYDTMRHIRPDVSTVCVGLAASDGNYYFSLVNSMGAFILSAGTKGKRFSLPMSRIMIHQPIGEIEAGDVEAMEIQWAEILHHKANLSGYLAYHTGQSYEKVTEDTDSDFFMSAEEARDYGLIDGVITNPNDLLSLGAAANL</sequence>
<protein>
    <submittedName>
        <fullName evidence="1">Uncharacterized protein</fullName>
    </submittedName>
</protein>
<evidence type="ECO:0000313" key="1">
    <source>
        <dbReference type="EMBL" id="KAI8522575.1"/>
    </source>
</evidence>
<organism evidence="1 2">
    <name type="scientific">Rhododendron molle</name>
    <name type="common">Chinese azalea</name>
    <name type="synonym">Azalea mollis</name>
    <dbReference type="NCBI Taxonomy" id="49168"/>
    <lineage>
        <taxon>Eukaryota</taxon>
        <taxon>Viridiplantae</taxon>
        <taxon>Streptophyta</taxon>
        <taxon>Embryophyta</taxon>
        <taxon>Tracheophyta</taxon>
        <taxon>Spermatophyta</taxon>
        <taxon>Magnoliopsida</taxon>
        <taxon>eudicotyledons</taxon>
        <taxon>Gunneridae</taxon>
        <taxon>Pentapetalae</taxon>
        <taxon>asterids</taxon>
        <taxon>Ericales</taxon>
        <taxon>Ericaceae</taxon>
        <taxon>Ericoideae</taxon>
        <taxon>Rhodoreae</taxon>
        <taxon>Rhododendron</taxon>
    </lineage>
</organism>
<reference evidence="1" key="1">
    <citation type="submission" date="2022-02" db="EMBL/GenBank/DDBJ databases">
        <title>Plant Genome Project.</title>
        <authorList>
            <person name="Zhang R.-G."/>
        </authorList>
    </citation>
    <scope>NUCLEOTIDE SEQUENCE</scope>
    <source>
        <strain evidence="1">AT1</strain>
    </source>
</reference>